<organism evidence="4 5">
    <name type="scientific">Drosophila yakuba</name>
    <name type="common">Fruit fly</name>
    <dbReference type="NCBI Taxonomy" id="7245"/>
    <lineage>
        <taxon>Eukaryota</taxon>
        <taxon>Metazoa</taxon>
        <taxon>Ecdysozoa</taxon>
        <taxon>Arthropoda</taxon>
        <taxon>Hexapoda</taxon>
        <taxon>Insecta</taxon>
        <taxon>Pterygota</taxon>
        <taxon>Neoptera</taxon>
        <taxon>Endopterygota</taxon>
        <taxon>Diptera</taxon>
        <taxon>Brachycera</taxon>
        <taxon>Muscomorpha</taxon>
        <taxon>Ephydroidea</taxon>
        <taxon>Drosophilidae</taxon>
        <taxon>Drosophila</taxon>
        <taxon>Sophophora</taxon>
    </lineage>
</organism>
<reference evidence="4 5" key="2">
    <citation type="journal article" date="2007" name="PLoS Biol.">
        <title>Principles of genome evolution in the Drosophila melanogaster species group.</title>
        <authorList>
            <person name="Ranz J.M."/>
            <person name="Maurin D."/>
            <person name="Chan Y.S."/>
            <person name="von Grotthuss M."/>
            <person name="Hillier L.W."/>
            <person name="Roote J."/>
            <person name="Ashburner M."/>
            <person name="Bergman C.M."/>
        </authorList>
    </citation>
    <scope>NUCLEOTIDE SEQUENCE [LARGE SCALE GENOMIC DNA]</scope>
    <source>
        <strain evidence="5">Tai18E2 / Tucson 14021-0261.01</strain>
    </source>
</reference>
<accession>B4PP09</accession>
<dbReference type="Proteomes" id="UP000002282">
    <property type="component" value="Chromosome 3R"/>
</dbReference>
<dbReference type="AlphaFoldDB" id="B4PP09"/>
<dbReference type="OMA" id="CPMEINF"/>
<keyword evidence="2" id="KW-0472">Membrane</keyword>
<keyword evidence="5" id="KW-1185">Reference proteome</keyword>
<evidence type="ECO:0000313" key="5">
    <source>
        <dbReference type="Proteomes" id="UP000002282"/>
    </source>
</evidence>
<sequence length="131" mass="14596">MEIHLLLRWIFGCLVIVQGLSVVPAEPLPAPHQESLASEPDLLASGHGEPLEQQSILVRSKREFDDNGEEIVFKGPLSDTKDRDCGGLRYGPTTQGGQAQLTASWLVCIPIILFLTRLVRVVNEKYQLRTY</sequence>
<evidence type="ECO:0000256" key="2">
    <source>
        <dbReference type="SAM" id="Phobius"/>
    </source>
</evidence>
<keyword evidence="2" id="KW-0812">Transmembrane</keyword>
<feature type="chain" id="PRO_5002822230" evidence="3">
    <location>
        <begin position="26"/>
        <end position="131"/>
    </location>
</feature>
<evidence type="ECO:0000256" key="3">
    <source>
        <dbReference type="SAM" id="SignalP"/>
    </source>
</evidence>
<dbReference type="OrthoDB" id="7866370at2759"/>
<dbReference type="HOGENOM" id="CLU_1929817_0_0_1"/>
<proteinExistence type="predicted"/>
<feature type="transmembrane region" description="Helical" evidence="2">
    <location>
        <begin position="99"/>
        <end position="119"/>
    </location>
</feature>
<protein>
    <submittedName>
        <fullName evidence="4">Uncharacterized protein</fullName>
    </submittedName>
</protein>
<feature type="region of interest" description="Disordered" evidence="1">
    <location>
        <begin position="32"/>
        <end position="51"/>
    </location>
</feature>
<reference evidence="4 5" key="1">
    <citation type="journal article" date="2007" name="Nature">
        <title>Evolution of genes and genomes on the Drosophila phylogeny.</title>
        <authorList>
            <consortium name="Drosophila 12 Genomes Consortium"/>
            <person name="Clark A.G."/>
            <person name="Eisen M.B."/>
            <person name="Smith D.R."/>
            <person name="Bergman C.M."/>
            <person name="Oliver B."/>
            <person name="Markow T.A."/>
            <person name="Kaufman T.C."/>
            <person name="Kellis M."/>
            <person name="Gelbart W."/>
            <person name="Iyer V.N."/>
            <person name="Pollard D.A."/>
            <person name="Sackton T.B."/>
            <person name="Larracuente A.M."/>
            <person name="Singh N.D."/>
            <person name="Abad J.P."/>
            <person name="Abt D.N."/>
            <person name="Adryan B."/>
            <person name="Aguade M."/>
            <person name="Akashi H."/>
            <person name="Anderson W.W."/>
            <person name="Aquadro C.F."/>
            <person name="Ardell D.H."/>
            <person name="Arguello R."/>
            <person name="Artieri C.G."/>
            <person name="Barbash D.A."/>
            <person name="Barker D."/>
            <person name="Barsanti P."/>
            <person name="Batterham P."/>
            <person name="Batzoglou S."/>
            <person name="Begun D."/>
            <person name="Bhutkar A."/>
            <person name="Blanco E."/>
            <person name="Bosak S.A."/>
            <person name="Bradley R.K."/>
            <person name="Brand A.D."/>
            <person name="Brent M.R."/>
            <person name="Brooks A.N."/>
            <person name="Brown R.H."/>
            <person name="Butlin R.K."/>
            <person name="Caggese C."/>
            <person name="Calvi B.R."/>
            <person name="Bernardo de Carvalho A."/>
            <person name="Caspi A."/>
            <person name="Castrezana S."/>
            <person name="Celniker S.E."/>
            <person name="Chang J.L."/>
            <person name="Chapple C."/>
            <person name="Chatterji S."/>
            <person name="Chinwalla A."/>
            <person name="Civetta A."/>
            <person name="Clifton S.W."/>
            <person name="Comeron J.M."/>
            <person name="Costello J.C."/>
            <person name="Coyne J.A."/>
            <person name="Daub J."/>
            <person name="David R.G."/>
            <person name="Delcher A.L."/>
            <person name="Delehaunty K."/>
            <person name="Do C.B."/>
            <person name="Ebling H."/>
            <person name="Edwards K."/>
            <person name="Eickbush T."/>
            <person name="Evans J.D."/>
            <person name="Filipski A."/>
            <person name="Findeiss S."/>
            <person name="Freyhult E."/>
            <person name="Fulton L."/>
            <person name="Fulton R."/>
            <person name="Garcia A.C."/>
            <person name="Gardiner A."/>
            <person name="Garfield D.A."/>
            <person name="Garvin B.E."/>
            <person name="Gibson G."/>
            <person name="Gilbert D."/>
            <person name="Gnerre S."/>
            <person name="Godfrey J."/>
            <person name="Good R."/>
            <person name="Gotea V."/>
            <person name="Gravely B."/>
            <person name="Greenberg A.J."/>
            <person name="Griffiths-Jones S."/>
            <person name="Gross S."/>
            <person name="Guigo R."/>
            <person name="Gustafson E.A."/>
            <person name="Haerty W."/>
            <person name="Hahn M.W."/>
            <person name="Halligan D.L."/>
            <person name="Halpern A.L."/>
            <person name="Halter G.M."/>
            <person name="Han M.V."/>
            <person name="Heger A."/>
            <person name="Hillier L."/>
            <person name="Hinrichs A.S."/>
            <person name="Holmes I."/>
            <person name="Hoskins R.A."/>
            <person name="Hubisz M.J."/>
            <person name="Hultmark D."/>
            <person name="Huntley M.A."/>
            <person name="Jaffe D.B."/>
            <person name="Jagadeeshan S."/>
            <person name="Jeck W.R."/>
            <person name="Johnson J."/>
            <person name="Jones C.D."/>
            <person name="Jordan W.C."/>
            <person name="Karpen G.H."/>
            <person name="Kataoka E."/>
            <person name="Keightley P.D."/>
            <person name="Kheradpour P."/>
            <person name="Kirkness E.F."/>
            <person name="Koerich L.B."/>
            <person name="Kristiansen K."/>
            <person name="Kudrna D."/>
            <person name="Kulathinal R.J."/>
            <person name="Kumar S."/>
            <person name="Kwok R."/>
            <person name="Lander E."/>
            <person name="Langley C.H."/>
            <person name="Lapoint R."/>
            <person name="Lazzaro B.P."/>
            <person name="Lee S.J."/>
            <person name="Levesque L."/>
            <person name="Li R."/>
            <person name="Lin C.F."/>
            <person name="Lin M.F."/>
            <person name="Lindblad-Toh K."/>
            <person name="Llopart A."/>
            <person name="Long M."/>
            <person name="Low L."/>
            <person name="Lozovsky E."/>
            <person name="Lu J."/>
            <person name="Luo M."/>
            <person name="Machado C.A."/>
            <person name="Makalowski W."/>
            <person name="Marzo M."/>
            <person name="Matsuda M."/>
            <person name="Matzkin L."/>
            <person name="McAllister B."/>
            <person name="McBride C.S."/>
            <person name="McKernan B."/>
            <person name="McKernan K."/>
            <person name="Mendez-Lago M."/>
            <person name="Minx P."/>
            <person name="Mollenhauer M.U."/>
            <person name="Montooth K."/>
            <person name="Mount S.M."/>
            <person name="Mu X."/>
            <person name="Myers E."/>
            <person name="Negre B."/>
            <person name="Newfeld S."/>
            <person name="Nielsen R."/>
            <person name="Noor M.A."/>
            <person name="O'Grady P."/>
            <person name="Pachter L."/>
            <person name="Papaceit M."/>
            <person name="Parisi M.J."/>
            <person name="Parisi M."/>
            <person name="Parts L."/>
            <person name="Pedersen J.S."/>
            <person name="Pesole G."/>
            <person name="Phillippy A.M."/>
            <person name="Ponting C.P."/>
            <person name="Pop M."/>
            <person name="Porcelli D."/>
            <person name="Powell J.R."/>
            <person name="Prohaska S."/>
            <person name="Pruitt K."/>
            <person name="Puig M."/>
            <person name="Quesneville H."/>
            <person name="Ram K.R."/>
            <person name="Rand D."/>
            <person name="Rasmussen M.D."/>
            <person name="Reed L.K."/>
            <person name="Reenan R."/>
            <person name="Reily A."/>
            <person name="Remington K.A."/>
            <person name="Rieger T.T."/>
            <person name="Ritchie M.G."/>
            <person name="Robin C."/>
            <person name="Rogers Y.H."/>
            <person name="Rohde C."/>
            <person name="Rozas J."/>
            <person name="Rubenfield M.J."/>
            <person name="Ruiz A."/>
            <person name="Russo S."/>
            <person name="Salzberg S.L."/>
            <person name="Sanchez-Gracia A."/>
            <person name="Saranga D.J."/>
            <person name="Sato H."/>
            <person name="Schaeffer S.W."/>
            <person name="Schatz M.C."/>
            <person name="Schlenke T."/>
            <person name="Schwartz R."/>
            <person name="Segarra C."/>
            <person name="Singh R.S."/>
            <person name="Sirot L."/>
            <person name="Sirota M."/>
            <person name="Sisneros N.B."/>
            <person name="Smith C.D."/>
            <person name="Smith T.F."/>
            <person name="Spieth J."/>
            <person name="Stage D.E."/>
            <person name="Stark A."/>
            <person name="Stephan W."/>
            <person name="Strausberg R.L."/>
            <person name="Strempel S."/>
            <person name="Sturgill D."/>
            <person name="Sutton G."/>
            <person name="Sutton G.G."/>
            <person name="Tao W."/>
            <person name="Teichmann S."/>
            <person name="Tobari Y.N."/>
            <person name="Tomimura Y."/>
            <person name="Tsolas J.M."/>
            <person name="Valente V.L."/>
            <person name="Venter E."/>
            <person name="Venter J.C."/>
            <person name="Vicario S."/>
            <person name="Vieira F.G."/>
            <person name="Vilella A.J."/>
            <person name="Villasante A."/>
            <person name="Walenz B."/>
            <person name="Wang J."/>
            <person name="Wasserman M."/>
            <person name="Watts T."/>
            <person name="Wilson D."/>
            <person name="Wilson R.K."/>
            <person name="Wing R.A."/>
            <person name="Wolfner M.F."/>
            <person name="Wong A."/>
            <person name="Wong G.K."/>
            <person name="Wu C.I."/>
            <person name="Wu G."/>
            <person name="Yamamoto D."/>
            <person name="Yang H.P."/>
            <person name="Yang S.P."/>
            <person name="Yorke J.A."/>
            <person name="Yoshida K."/>
            <person name="Zdobnov E."/>
            <person name="Zhang P."/>
            <person name="Zhang Y."/>
            <person name="Zimin A.V."/>
            <person name="Baldwin J."/>
            <person name="Abdouelleil A."/>
            <person name="Abdulkadir J."/>
            <person name="Abebe A."/>
            <person name="Abera B."/>
            <person name="Abreu J."/>
            <person name="Acer S.C."/>
            <person name="Aftuck L."/>
            <person name="Alexander A."/>
            <person name="An P."/>
            <person name="Anderson E."/>
            <person name="Anderson S."/>
            <person name="Arachi H."/>
            <person name="Azer M."/>
            <person name="Bachantsang P."/>
            <person name="Barry A."/>
            <person name="Bayul T."/>
            <person name="Berlin A."/>
            <person name="Bessette D."/>
            <person name="Bloom T."/>
            <person name="Blye J."/>
            <person name="Boguslavskiy L."/>
            <person name="Bonnet C."/>
            <person name="Boukhgalter B."/>
            <person name="Bourzgui I."/>
            <person name="Brown A."/>
            <person name="Cahill P."/>
            <person name="Channer S."/>
            <person name="Cheshatsang Y."/>
            <person name="Chuda L."/>
            <person name="Citroen M."/>
            <person name="Collymore A."/>
            <person name="Cooke P."/>
            <person name="Costello M."/>
            <person name="D'Aco K."/>
            <person name="Daza R."/>
            <person name="De Haan G."/>
            <person name="DeGray S."/>
            <person name="DeMaso C."/>
            <person name="Dhargay N."/>
            <person name="Dooley K."/>
            <person name="Dooley E."/>
            <person name="Doricent M."/>
            <person name="Dorje P."/>
            <person name="Dorjee K."/>
            <person name="Dupes A."/>
            <person name="Elong R."/>
            <person name="Falk J."/>
            <person name="Farina A."/>
            <person name="Faro S."/>
            <person name="Ferguson D."/>
            <person name="Fisher S."/>
            <person name="Foley C.D."/>
            <person name="Franke A."/>
            <person name="Friedrich D."/>
            <person name="Gadbois L."/>
            <person name="Gearin G."/>
            <person name="Gearin C.R."/>
            <person name="Giannoukos G."/>
            <person name="Goode T."/>
            <person name="Graham J."/>
            <person name="Grandbois E."/>
            <person name="Grewal S."/>
            <person name="Gyaltsen K."/>
            <person name="Hafez N."/>
            <person name="Hagos B."/>
            <person name="Hall J."/>
            <person name="Henson C."/>
            <person name="Hollinger A."/>
            <person name="Honan T."/>
            <person name="Huard M.D."/>
            <person name="Hughes L."/>
            <person name="Hurhula B."/>
            <person name="Husby M.E."/>
            <person name="Kamat A."/>
            <person name="Kanga B."/>
            <person name="Kashin S."/>
            <person name="Khazanovich D."/>
            <person name="Kisner P."/>
            <person name="Lance K."/>
            <person name="Lara M."/>
            <person name="Lee W."/>
            <person name="Lennon N."/>
            <person name="Letendre F."/>
            <person name="LeVine R."/>
            <person name="Lipovsky A."/>
            <person name="Liu X."/>
            <person name="Liu J."/>
            <person name="Liu S."/>
            <person name="Lokyitsang T."/>
            <person name="Lokyitsang Y."/>
            <person name="Lubonja R."/>
            <person name="Lui A."/>
            <person name="MacDonald P."/>
            <person name="Magnisalis V."/>
            <person name="Maru K."/>
            <person name="Matthews C."/>
            <person name="McCusker W."/>
            <person name="McDonough S."/>
            <person name="Mehta T."/>
            <person name="Meldrim J."/>
            <person name="Meneus L."/>
            <person name="Mihai O."/>
            <person name="Mihalev A."/>
            <person name="Mihova T."/>
            <person name="Mittelman R."/>
            <person name="Mlenga V."/>
            <person name="Montmayeur A."/>
            <person name="Mulrain L."/>
            <person name="Navidi A."/>
            <person name="Naylor J."/>
            <person name="Negash T."/>
            <person name="Nguyen T."/>
            <person name="Nguyen N."/>
            <person name="Nicol R."/>
            <person name="Norbu C."/>
            <person name="Norbu N."/>
            <person name="Novod N."/>
            <person name="O'Neill B."/>
            <person name="Osman S."/>
            <person name="Markiewicz E."/>
            <person name="Oyono O.L."/>
            <person name="Patti C."/>
            <person name="Phunkhang P."/>
            <person name="Pierre F."/>
            <person name="Priest M."/>
            <person name="Raghuraman S."/>
            <person name="Rege F."/>
            <person name="Reyes R."/>
            <person name="Rise C."/>
            <person name="Rogov P."/>
            <person name="Ross K."/>
            <person name="Ryan E."/>
            <person name="Settipalli S."/>
            <person name="Shea T."/>
            <person name="Sherpa N."/>
            <person name="Shi L."/>
            <person name="Shih D."/>
            <person name="Sparrow T."/>
            <person name="Spaulding J."/>
            <person name="Stalker J."/>
            <person name="Stange-Thomann N."/>
            <person name="Stavropoulos S."/>
            <person name="Stone C."/>
            <person name="Strader C."/>
            <person name="Tesfaye S."/>
            <person name="Thomson T."/>
            <person name="Thoulutsang Y."/>
            <person name="Thoulutsang D."/>
            <person name="Topham K."/>
            <person name="Topping I."/>
            <person name="Tsamla T."/>
            <person name="Vassiliev H."/>
            <person name="Vo A."/>
            <person name="Wangchuk T."/>
            <person name="Wangdi T."/>
            <person name="Weiand M."/>
            <person name="Wilkinson J."/>
            <person name="Wilson A."/>
            <person name="Yadav S."/>
            <person name="Young G."/>
            <person name="Yu Q."/>
            <person name="Zembek L."/>
            <person name="Zhong D."/>
            <person name="Zimmer A."/>
            <person name="Zwirko Z."/>
            <person name="Jaffe D.B."/>
            <person name="Alvarez P."/>
            <person name="Brockman W."/>
            <person name="Butler J."/>
            <person name="Chin C."/>
            <person name="Gnerre S."/>
            <person name="Grabherr M."/>
            <person name="Kleber M."/>
            <person name="Mauceli E."/>
            <person name="MacCallum I."/>
        </authorList>
    </citation>
    <scope>NUCLEOTIDE SEQUENCE [LARGE SCALE GENOMIC DNA]</scope>
    <source>
        <strain evidence="5">Tai18E2 / Tucson 14021-0261.01</strain>
    </source>
</reference>
<name>B4PP09_DROYA</name>
<dbReference type="KEGG" id="dya:Dyak_GE23307"/>
<feature type="signal peptide" evidence="3">
    <location>
        <begin position="1"/>
        <end position="25"/>
    </location>
</feature>
<dbReference type="EMBL" id="CM000160">
    <property type="protein sequence ID" value="EDW99245.1"/>
    <property type="molecule type" value="Genomic_DNA"/>
</dbReference>
<evidence type="ECO:0000313" key="4">
    <source>
        <dbReference type="EMBL" id="EDW99245.1"/>
    </source>
</evidence>
<gene>
    <name evidence="4" type="primary">Dyak\GE23307</name>
    <name evidence="4" type="synonym">dyak_GLEANR_7105</name>
    <name evidence="4" type="synonym">GE23307</name>
    <name evidence="4" type="ORF">Dyak_GE23307</name>
</gene>
<keyword evidence="3" id="KW-0732">Signal</keyword>
<evidence type="ECO:0000256" key="1">
    <source>
        <dbReference type="SAM" id="MobiDB-lite"/>
    </source>
</evidence>
<keyword evidence="2" id="KW-1133">Transmembrane helix</keyword>